<keyword evidence="2" id="KW-1185">Reference proteome</keyword>
<dbReference type="Proteomes" id="UP001165064">
    <property type="component" value="Unassembled WGS sequence"/>
</dbReference>
<proteinExistence type="predicted"/>
<protein>
    <submittedName>
        <fullName evidence="1">Unnamed protein product</fullName>
    </submittedName>
</protein>
<sequence>MYYGDFNSITEGCVTIEERIEKCRSAGLKKVRHVVTDNGLVFVTHKADECDLWDYYGGELEQFISGDKADCRSFPLRKRLVYECDYNFITFLDGYQECLHCKYTHPGLASIYPFEAYKVDNHTNFSRHHCNPKDGYNLDDGLFLYFFPSCALNKYAGGLGLFRCIPVSGNKTRMEFEYYFNGSDEDYEEYFKFARQVALEDIWLCEAAQKNLDMGLYPKGVLNPDAENGVVYYQKLLKQKMTS</sequence>
<dbReference type="EMBL" id="BSXS01000437">
    <property type="protein sequence ID" value="GME72500.1"/>
    <property type="molecule type" value="Genomic_DNA"/>
</dbReference>
<name>A0ACB5STI2_AMBMO</name>
<organism evidence="1 2">
    <name type="scientific">Ambrosiozyma monospora</name>
    <name type="common">Yeast</name>
    <name type="synonym">Endomycopsis monosporus</name>
    <dbReference type="NCBI Taxonomy" id="43982"/>
    <lineage>
        <taxon>Eukaryota</taxon>
        <taxon>Fungi</taxon>
        <taxon>Dikarya</taxon>
        <taxon>Ascomycota</taxon>
        <taxon>Saccharomycotina</taxon>
        <taxon>Pichiomycetes</taxon>
        <taxon>Pichiales</taxon>
        <taxon>Pichiaceae</taxon>
        <taxon>Ambrosiozyma</taxon>
    </lineage>
</organism>
<reference evidence="1" key="1">
    <citation type="submission" date="2023-04" db="EMBL/GenBank/DDBJ databases">
        <title>Ambrosiozyma monospora NBRC 10751.</title>
        <authorList>
            <person name="Ichikawa N."/>
            <person name="Sato H."/>
            <person name="Tonouchi N."/>
        </authorList>
    </citation>
    <scope>NUCLEOTIDE SEQUENCE</scope>
    <source>
        <strain evidence="1">NBRC 10751</strain>
    </source>
</reference>
<accession>A0ACB5STI2</accession>
<gene>
    <name evidence="1" type="ORF">Amon02_000101900</name>
</gene>
<evidence type="ECO:0000313" key="1">
    <source>
        <dbReference type="EMBL" id="GME72500.1"/>
    </source>
</evidence>
<comment type="caution">
    <text evidence="1">The sequence shown here is derived from an EMBL/GenBank/DDBJ whole genome shotgun (WGS) entry which is preliminary data.</text>
</comment>
<evidence type="ECO:0000313" key="2">
    <source>
        <dbReference type="Proteomes" id="UP001165064"/>
    </source>
</evidence>